<evidence type="ECO:0000256" key="1">
    <source>
        <dbReference type="SAM" id="SignalP"/>
    </source>
</evidence>
<keyword evidence="1" id="KW-0732">Signal</keyword>
<dbReference type="Pfam" id="PF11769">
    <property type="entry name" value="DUF3313"/>
    <property type="match status" value="1"/>
</dbReference>
<organism evidence="2 3">
    <name type="scientific">Asticcacaulis machinosus</name>
    <dbReference type="NCBI Taxonomy" id="2984211"/>
    <lineage>
        <taxon>Bacteria</taxon>
        <taxon>Pseudomonadati</taxon>
        <taxon>Pseudomonadota</taxon>
        <taxon>Alphaproteobacteria</taxon>
        <taxon>Caulobacterales</taxon>
        <taxon>Caulobacteraceae</taxon>
        <taxon>Asticcacaulis</taxon>
    </lineage>
</organism>
<accession>A0ABT5HF11</accession>
<feature type="signal peptide" evidence="1">
    <location>
        <begin position="1"/>
        <end position="23"/>
    </location>
</feature>
<feature type="chain" id="PRO_5047216337" evidence="1">
    <location>
        <begin position="24"/>
        <end position="262"/>
    </location>
</feature>
<dbReference type="RefSeq" id="WP_272743163.1">
    <property type="nucleotide sequence ID" value="NZ_JAQQKV010000001.1"/>
</dbReference>
<protein>
    <submittedName>
        <fullName evidence="2">DUF3313 family protein</fullName>
    </submittedName>
</protein>
<dbReference type="PROSITE" id="PS51257">
    <property type="entry name" value="PROKAR_LIPOPROTEIN"/>
    <property type="match status" value="1"/>
</dbReference>
<evidence type="ECO:0000313" key="2">
    <source>
        <dbReference type="EMBL" id="MDC7674851.1"/>
    </source>
</evidence>
<comment type="caution">
    <text evidence="2">The sequence shown here is derived from an EMBL/GenBank/DDBJ whole genome shotgun (WGS) entry which is preliminary data.</text>
</comment>
<name>A0ABT5HF11_9CAUL</name>
<dbReference type="InterPro" id="IPR021747">
    <property type="entry name" value="DUF3313"/>
</dbReference>
<reference evidence="2 3" key="1">
    <citation type="submission" date="2023-01" db="EMBL/GenBank/DDBJ databases">
        <title>Novel species of the genus Asticcacaulis isolated from rivers.</title>
        <authorList>
            <person name="Lu H."/>
        </authorList>
    </citation>
    <scope>NUCLEOTIDE SEQUENCE [LARGE SCALE GENOMIC DNA]</scope>
    <source>
        <strain evidence="2 3">LKC15W</strain>
    </source>
</reference>
<evidence type="ECO:0000313" key="3">
    <source>
        <dbReference type="Proteomes" id="UP001218579"/>
    </source>
</evidence>
<proteinExistence type="predicted"/>
<keyword evidence="3" id="KW-1185">Reference proteome</keyword>
<sequence>MRLIFLLFPAVLSSFGLIGCVSAPVTTHTTLSATQDLSPGKAGRAQIKEKRNIPLLNTVSKVYIHPTKLAIGQHTRYSLSDKERNIVLNEIEAQICFELSERYEIVSNKDVSSAEVYSAVTWFEPTGAAASGAAAVAGQFIPGPIGLRLPGSLGGLGAEAEMIKDGSQIAAIVWARRAQAIGTDTPSLSRLGDALQFAEPFADEAARIMSPDPLPPKREYTKHTDPCAQYGGRIDGRGFVTKAITGLYNPTQRSDTQDETDK</sequence>
<gene>
    <name evidence="2" type="ORF">PQU98_01805</name>
</gene>
<dbReference type="Proteomes" id="UP001218579">
    <property type="component" value="Unassembled WGS sequence"/>
</dbReference>
<dbReference type="EMBL" id="JAQQKV010000001">
    <property type="protein sequence ID" value="MDC7674851.1"/>
    <property type="molecule type" value="Genomic_DNA"/>
</dbReference>